<keyword evidence="2" id="KW-0812">Transmembrane</keyword>
<keyword evidence="2" id="KW-0472">Membrane</keyword>
<evidence type="ECO:0000313" key="3">
    <source>
        <dbReference type="EMBL" id="MFI9106592.1"/>
    </source>
</evidence>
<name>A0ABW8CLE3_9ACTN</name>
<evidence type="ECO:0000256" key="2">
    <source>
        <dbReference type="SAM" id="Phobius"/>
    </source>
</evidence>
<feature type="transmembrane region" description="Helical" evidence="2">
    <location>
        <begin position="6"/>
        <end position="25"/>
    </location>
</feature>
<evidence type="ECO:0000313" key="4">
    <source>
        <dbReference type="Proteomes" id="UP001614394"/>
    </source>
</evidence>
<keyword evidence="4" id="KW-1185">Reference proteome</keyword>
<dbReference type="RefSeq" id="WP_399658222.1">
    <property type="nucleotide sequence ID" value="NZ_JBITYG010000020.1"/>
</dbReference>
<proteinExistence type="predicted"/>
<reference evidence="3 4" key="1">
    <citation type="submission" date="2024-10" db="EMBL/GenBank/DDBJ databases">
        <title>The Natural Products Discovery Center: Release of the First 8490 Sequenced Strains for Exploring Actinobacteria Biosynthetic Diversity.</title>
        <authorList>
            <person name="Kalkreuter E."/>
            <person name="Kautsar S.A."/>
            <person name="Yang D."/>
            <person name="Bader C.D."/>
            <person name="Teijaro C.N."/>
            <person name="Fluegel L."/>
            <person name="Davis C.M."/>
            <person name="Simpson J.R."/>
            <person name="Lauterbach L."/>
            <person name="Steele A.D."/>
            <person name="Gui C."/>
            <person name="Meng S."/>
            <person name="Li G."/>
            <person name="Viehrig K."/>
            <person name="Ye F."/>
            <person name="Su P."/>
            <person name="Kiefer A.F."/>
            <person name="Nichols A."/>
            <person name="Cepeda A.J."/>
            <person name="Yan W."/>
            <person name="Fan B."/>
            <person name="Jiang Y."/>
            <person name="Adhikari A."/>
            <person name="Zheng C.-J."/>
            <person name="Schuster L."/>
            <person name="Cowan T.M."/>
            <person name="Smanski M.J."/>
            <person name="Chevrette M.G."/>
            <person name="De Carvalho L.P.S."/>
            <person name="Shen B."/>
        </authorList>
    </citation>
    <scope>NUCLEOTIDE SEQUENCE [LARGE SCALE GENOMIC DNA]</scope>
    <source>
        <strain evidence="3 4">NPDC053399</strain>
    </source>
</reference>
<comment type="caution">
    <text evidence="3">The sequence shown here is derived from an EMBL/GenBank/DDBJ whole genome shotgun (WGS) entry which is preliminary data.</text>
</comment>
<keyword evidence="2" id="KW-1133">Transmembrane helix</keyword>
<evidence type="ECO:0000256" key="1">
    <source>
        <dbReference type="SAM" id="MobiDB-lite"/>
    </source>
</evidence>
<sequence length="218" mass="23889">MSTGVIIAIVVVVIVLAAALTTVMLRPGGLGGRSLHRRFGPEYDRVLRRHDGDTKATEKELSERLSRHGNITTRPLPTQAREEYTARWAAVQEHFIDSPAKALGEADALIENLVRDRGFPGAKSGEHFDALSVHHARHLQGYRDAHEIAGRGGADGTSTEEMREALVRARAMFEELIRADTNRAPSNRDADPERPDEPAAVKEHGGGSRLGVLGRRQN</sequence>
<gene>
    <name evidence="3" type="ORF">ACIGXA_39455</name>
</gene>
<protein>
    <recommendedName>
        <fullName evidence="5">Secreted protein</fullName>
    </recommendedName>
</protein>
<organism evidence="3 4">
    <name type="scientific">Streptomyces fildesensis</name>
    <dbReference type="NCBI Taxonomy" id="375757"/>
    <lineage>
        <taxon>Bacteria</taxon>
        <taxon>Bacillati</taxon>
        <taxon>Actinomycetota</taxon>
        <taxon>Actinomycetes</taxon>
        <taxon>Kitasatosporales</taxon>
        <taxon>Streptomycetaceae</taxon>
        <taxon>Streptomyces</taxon>
    </lineage>
</organism>
<feature type="compositionally biased region" description="Basic and acidic residues" evidence="1">
    <location>
        <begin position="178"/>
        <end position="206"/>
    </location>
</feature>
<feature type="region of interest" description="Disordered" evidence="1">
    <location>
        <begin position="178"/>
        <end position="218"/>
    </location>
</feature>
<dbReference type="EMBL" id="JBITYG010000020">
    <property type="protein sequence ID" value="MFI9106592.1"/>
    <property type="molecule type" value="Genomic_DNA"/>
</dbReference>
<accession>A0ABW8CLE3</accession>
<dbReference type="Proteomes" id="UP001614394">
    <property type="component" value="Unassembled WGS sequence"/>
</dbReference>
<evidence type="ECO:0008006" key="5">
    <source>
        <dbReference type="Google" id="ProtNLM"/>
    </source>
</evidence>